<protein>
    <submittedName>
        <fullName evidence="4">Uncharacterized protein</fullName>
    </submittedName>
</protein>
<evidence type="ECO:0000313" key="5">
    <source>
        <dbReference type="Proteomes" id="UP000052943"/>
    </source>
</evidence>
<comment type="caution">
    <text evidence="4">The sequence shown here is derived from an EMBL/GenBank/DDBJ whole genome shotgun (WGS) entry which is preliminary data.</text>
</comment>
<organism evidence="4 5">
    <name type="scientific">Phytophthora nicotianae</name>
    <name type="common">Potato buckeye rot agent</name>
    <name type="synonym">Phytophthora parasitica</name>
    <dbReference type="NCBI Taxonomy" id="4792"/>
    <lineage>
        <taxon>Eukaryota</taxon>
        <taxon>Sar</taxon>
        <taxon>Stramenopiles</taxon>
        <taxon>Oomycota</taxon>
        <taxon>Peronosporomycetes</taxon>
        <taxon>Peronosporales</taxon>
        <taxon>Peronosporaceae</taxon>
        <taxon>Phytophthora</taxon>
    </lineage>
</organism>
<evidence type="ECO:0000313" key="4">
    <source>
        <dbReference type="EMBL" id="KUF67076.1"/>
    </source>
</evidence>
<keyword evidence="1" id="KW-0175">Coiled coil</keyword>
<gene>
    <name evidence="4" type="ORF">AM587_10016475</name>
</gene>
<name>A0A0W8B606_PHYNI</name>
<feature type="compositionally biased region" description="Polar residues" evidence="2">
    <location>
        <begin position="155"/>
        <end position="165"/>
    </location>
</feature>
<evidence type="ECO:0000256" key="2">
    <source>
        <dbReference type="SAM" id="MobiDB-lite"/>
    </source>
</evidence>
<dbReference type="AlphaFoldDB" id="A0A0W8B606"/>
<accession>A0A0W8B606</accession>
<evidence type="ECO:0000256" key="1">
    <source>
        <dbReference type="SAM" id="Coils"/>
    </source>
</evidence>
<keyword evidence="3" id="KW-1133">Transmembrane helix</keyword>
<feature type="coiled-coil region" evidence="1">
    <location>
        <begin position="54"/>
        <end position="105"/>
    </location>
</feature>
<reference evidence="4 5" key="1">
    <citation type="submission" date="2015-11" db="EMBL/GenBank/DDBJ databases">
        <title>Genomes and virulence difference between two physiological races of Phytophthora nicotianae.</title>
        <authorList>
            <person name="Liu H."/>
            <person name="Ma X."/>
            <person name="Yu H."/>
            <person name="Fang D."/>
            <person name="Li Y."/>
            <person name="Wang X."/>
            <person name="Wang W."/>
            <person name="Dong Y."/>
            <person name="Xiao B."/>
        </authorList>
    </citation>
    <scope>NUCLEOTIDE SEQUENCE [LARGE SCALE GENOMIC DNA]</scope>
    <source>
        <strain evidence="5">race 0</strain>
    </source>
</reference>
<sequence>MAASKVKMLFSDAPPDALEKLLSPKRKLLYGLFAFGPGTVLGLYLYSVKREMERENEVLRLKQVESELSVVQERQDKDLVLASAIQEMRDRLRRLEAEAIASREHAATVASAADSKTNNKEVGTPTVASVSSENKIDAALAVLTAKEKPQEQNEESPSWLTSSLDGAQGRRDKRHQEMLQGDIAAYIAKQKEQAK</sequence>
<proteinExistence type="predicted"/>
<dbReference type="Proteomes" id="UP000052943">
    <property type="component" value="Unassembled WGS sequence"/>
</dbReference>
<evidence type="ECO:0000256" key="3">
    <source>
        <dbReference type="SAM" id="Phobius"/>
    </source>
</evidence>
<keyword evidence="3" id="KW-0472">Membrane</keyword>
<dbReference type="EMBL" id="LNFO01006081">
    <property type="protein sequence ID" value="KUF67076.1"/>
    <property type="molecule type" value="Genomic_DNA"/>
</dbReference>
<feature type="compositionally biased region" description="Basic and acidic residues" evidence="2">
    <location>
        <begin position="168"/>
        <end position="177"/>
    </location>
</feature>
<dbReference type="OrthoDB" id="79215at2759"/>
<feature type="region of interest" description="Disordered" evidence="2">
    <location>
        <begin position="109"/>
        <end position="129"/>
    </location>
</feature>
<feature type="transmembrane region" description="Helical" evidence="3">
    <location>
        <begin position="28"/>
        <end position="46"/>
    </location>
</feature>
<keyword evidence="3" id="KW-0812">Transmembrane</keyword>
<feature type="region of interest" description="Disordered" evidence="2">
    <location>
        <begin position="145"/>
        <end position="177"/>
    </location>
</feature>